<evidence type="ECO:0000256" key="2">
    <source>
        <dbReference type="RuleBase" id="RU003749"/>
    </source>
</evidence>
<organism evidence="4 5">
    <name type="scientific">Mucilaginibacter galii</name>
    <dbReference type="NCBI Taxonomy" id="2005073"/>
    <lineage>
        <taxon>Bacteria</taxon>
        <taxon>Pseudomonadati</taxon>
        <taxon>Bacteroidota</taxon>
        <taxon>Sphingobacteriia</taxon>
        <taxon>Sphingobacteriales</taxon>
        <taxon>Sphingobacteriaceae</taxon>
        <taxon>Mucilaginibacter</taxon>
    </lineage>
</organism>
<evidence type="ECO:0000256" key="1">
    <source>
        <dbReference type="ARBA" id="ARBA00009013"/>
    </source>
</evidence>
<dbReference type="RefSeq" id="WP_188418194.1">
    <property type="nucleotide sequence ID" value="NZ_BMDO01000010.1"/>
</dbReference>
<gene>
    <name evidence="4" type="ORF">GCM10011425_32940</name>
</gene>
<dbReference type="EMBL" id="BMDO01000010">
    <property type="protein sequence ID" value="GGI52082.1"/>
    <property type="molecule type" value="Genomic_DNA"/>
</dbReference>
<evidence type="ECO:0000259" key="3">
    <source>
        <dbReference type="PROSITE" id="PS50801"/>
    </source>
</evidence>
<dbReference type="Pfam" id="PF01740">
    <property type="entry name" value="STAS"/>
    <property type="match status" value="1"/>
</dbReference>
<dbReference type="PANTHER" id="PTHR33495">
    <property type="entry name" value="ANTI-SIGMA FACTOR ANTAGONIST TM_1081-RELATED-RELATED"/>
    <property type="match status" value="1"/>
</dbReference>
<dbReference type="CDD" id="cd07043">
    <property type="entry name" value="STAS_anti-anti-sigma_factors"/>
    <property type="match status" value="1"/>
</dbReference>
<dbReference type="SUPFAM" id="SSF52091">
    <property type="entry name" value="SpoIIaa-like"/>
    <property type="match status" value="1"/>
</dbReference>
<name>A0A917JCJ9_9SPHI</name>
<comment type="similarity">
    <text evidence="1 2">Belongs to the anti-sigma-factor antagonist family.</text>
</comment>
<dbReference type="PANTHER" id="PTHR33495:SF14">
    <property type="entry name" value="ANTI-SIGMA FACTOR ANTAGONIST"/>
    <property type="match status" value="1"/>
</dbReference>
<evidence type="ECO:0000313" key="5">
    <source>
        <dbReference type="Proteomes" id="UP000662074"/>
    </source>
</evidence>
<dbReference type="InterPro" id="IPR036513">
    <property type="entry name" value="STAS_dom_sf"/>
</dbReference>
<dbReference type="InterPro" id="IPR002645">
    <property type="entry name" value="STAS_dom"/>
</dbReference>
<evidence type="ECO:0000313" key="4">
    <source>
        <dbReference type="EMBL" id="GGI52082.1"/>
    </source>
</evidence>
<reference evidence="4" key="1">
    <citation type="journal article" date="2014" name="Int. J. Syst. Evol. Microbiol.">
        <title>Complete genome sequence of Corynebacterium casei LMG S-19264T (=DSM 44701T), isolated from a smear-ripened cheese.</title>
        <authorList>
            <consortium name="US DOE Joint Genome Institute (JGI-PGF)"/>
            <person name="Walter F."/>
            <person name="Albersmeier A."/>
            <person name="Kalinowski J."/>
            <person name="Ruckert C."/>
        </authorList>
    </citation>
    <scope>NUCLEOTIDE SEQUENCE</scope>
    <source>
        <strain evidence="4">CCM 8711</strain>
    </source>
</reference>
<keyword evidence="5" id="KW-1185">Reference proteome</keyword>
<dbReference type="PROSITE" id="PS50801">
    <property type="entry name" value="STAS"/>
    <property type="match status" value="1"/>
</dbReference>
<dbReference type="Proteomes" id="UP000662074">
    <property type="component" value="Unassembled WGS sequence"/>
</dbReference>
<proteinExistence type="inferred from homology"/>
<dbReference type="InterPro" id="IPR003658">
    <property type="entry name" value="Anti-sigma_ant"/>
</dbReference>
<dbReference type="GO" id="GO:0043856">
    <property type="term" value="F:anti-sigma factor antagonist activity"/>
    <property type="evidence" value="ECO:0007669"/>
    <property type="project" value="InterPro"/>
</dbReference>
<dbReference type="NCBIfam" id="TIGR00377">
    <property type="entry name" value="ant_ant_sig"/>
    <property type="match status" value="1"/>
</dbReference>
<sequence length="106" mass="11374">MGFNITSEITEGVAKLTLAGSLDSSSASMMQAEIQKVAAQSPTALVLYVSQLEFMSSAGLRMLIFAKQKLGTTVQIYIVQPQGQIVDTLQMTGIIHSVHIVDNYPA</sequence>
<dbReference type="Gene3D" id="3.30.750.24">
    <property type="entry name" value="STAS domain"/>
    <property type="match status" value="1"/>
</dbReference>
<reference evidence="4" key="2">
    <citation type="submission" date="2020-09" db="EMBL/GenBank/DDBJ databases">
        <authorList>
            <person name="Sun Q."/>
            <person name="Sedlacek I."/>
        </authorList>
    </citation>
    <scope>NUCLEOTIDE SEQUENCE</scope>
    <source>
        <strain evidence="4">CCM 8711</strain>
    </source>
</reference>
<accession>A0A917JCJ9</accession>
<feature type="domain" description="STAS" evidence="3">
    <location>
        <begin position="3"/>
        <end position="106"/>
    </location>
</feature>
<dbReference type="AlphaFoldDB" id="A0A917JCJ9"/>
<comment type="caution">
    <text evidence="4">The sequence shown here is derived from an EMBL/GenBank/DDBJ whole genome shotgun (WGS) entry which is preliminary data.</text>
</comment>
<protein>
    <recommendedName>
        <fullName evidence="2">Anti-sigma factor antagonist</fullName>
    </recommendedName>
</protein>